<reference evidence="2 3" key="1">
    <citation type="submission" date="2018-02" db="EMBL/GenBank/DDBJ databases">
        <title>Corynebacterium alimpuense sp. nov., a marine obligate actinomycete isolated from sediments of Valparaiso bay, Chile.</title>
        <authorList>
            <person name="Claverias F."/>
            <person name="Gonzales-Siles L."/>
            <person name="Salva-Serra F."/>
            <person name="Inganaes E."/>
            <person name="Molin K."/>
            <person name="Cumsille A."/>
            <person name="Undabarrena A."/>
            <person name="Couve E."/>
            <person name="Moore E.R.B."/>
            <person name="Gomila M."/>
            <person name="Camara B."/>
        </authorList>
    </citation>
    <scope>NUCLEOTIDE SEQUENCE [LARGE SCALE GENOMIC DNA]</scope>
    <source>
        <strain evidence="2 3">CCUG 69366</strain>
    </source>
</reference>
<dbReference type="RefSeq" id="WP_123047185.1">
    <property type="nucleotide sequence ID" value="NZ_PTJO01000003.1"/>
</dbReference>
<comment type="caution">
    <text evidence="2">The sequence shown here is derived from an EMBL/GenBank/DDBJ whole genome shotgun (WGS) entry which is preliminary data.</text>
</comment>
<accession>A0A3M8K9K4</accession>
<dbReference type="Pfam" id="PF04186">
    <property type="entry name" value="FxsA"/>
    <property type="match status" value="1"/>
</dbReference>
<dbReference type="AlphaFoldDB" id="A0A3M8K9K4"/>
<proteinExistence type="predicted"/>
<sequence length="178" mass="19372">MPFLLAVLPYLLIEALAFWAVATWLGVGFALLLVFGLMVLGVLAAGFEIRRVNRAALANRVTVGRVAADYGLLSLGAILAVIPGLVSSAFGLILIFPPTRALARTILAVKLIKSIEDLGVRTFEMTNAQRPQANYGSFQGGDAEAWDPMVIDEDELQEWTQRIRPEDFTGDDKPGEKQ</sequence>
<protein>
    <submittedName>
        <fullName evidence="2">Membrane protein FxsA</fullName>
    </submittedName>
</protein>
<keyword evidence="3" id="KW-1185">Reference proteome</keyword>
<feature type="transmembrane region" description="Helical" evidence="1">
    <location>
        <begin position="70"/>
        <end position="96"/>
    </location>
</feature>
<dbReference type="OrthoDB" id="4422778at2"/>
<evidence type="ECO:0000313" key="2">
    <source>
        <dbReference type="EMBL" id="RNE49138.1"/>
    </source>
</evidence>
<name>A0A3M8K9K4_9CORY</name>
<evidence type="ECO:0000313" key="3">
    <source>
        <dbReference type="Proteomes" id="UP000266975"/>
    </source>
</evidence>
<dbReference type="InterPro" id="IPR007313">
    <property type="entry name" value="FxsA"/>
</dbReference>
<dbReference type="PANTHER" id="PTHR35335:SF1">
    <property type="entry name" value="UPF0716 PROTEIN FXSA"/>
    <property type="match status" value="1"/>
</dbReference>
<evidence type="ECO:0000256" key="1">
    <source>
        <dbReference type="SAM" id="Phobius"/>
    </source>
</evidence>
<keyword evidence="1" id="KW-0812">Transmembrane</keyword>
<dbReference type="GO" id="GO:0016020">
    <property type="term" value="C:membrane"/>
    <property type="evidence" value="ECO:0007669"/>
    <property type="project" value="InterPro"/>
</dbReference>
<dbReference type="Proteomes" id="UP000266975">
    <property type="component" value="Unassembled WGS sequence"/>
</dbReference>
<organism evidence="2 3">
    <name type="scientific">Corynebacterium alimapuense</name>
    <dbReference type="NCBI Taxonomy" id="1576874"/>
    <lineage>
        <taxon>Bacteria</taxon>
        <taxon>Bacillati</taxon>
        <taxon>Actinomycetota</taxon>
        <taxon>Actinomycetes</taxon>
        <taxon>Mycobacteriales</taxon>
        <taxon>Corynebacteriaceae</taxon>
        <taxon>Corynebacterium</taxon>
    </lineage>
</organism>
<dbReference type="PANTHER" id="PTHR35335">
    <property type="entry name" value="UPF0716 PROTEIN FXSA"/>
    <property type="match status" value="1"/>
</dbReference>
<keyword evidence="1" id="KW-0472">Membrane</keyword>
<dbReference type="EMBL" id="PTJO01000003">
    <property type="protein sequence ID" value="RNE49138.1"/>
    <property type="molecule type" value="Genomic_DNA"/>
</dbReference>
<gene>
    <name evidence="2" type="ORF">C5L39_01750</name>
</gene>
<feature type="transmembrane region" description="Helical" evidence="1">
    <location>
        <begin position="27"/>
        <end position="49"/>
    </location>
</feature>
<keyword evidence="1" id="KW-1133">Transmembrane helix</keyword>
<dbReference type="NCBIfam" id="NF008528">
    <property type="entry name" value="PRK11463.1-2"/>
    <property type="match status" value="1"/>
</dbReference>